<keyword evidence="11" id="KW-0626">Porin</keyword>
<comment type="function">
    <text evidence="1">High-conductance voltage-dependent solute channel with a slight selectivity for cations transporting triosephosphates, dicarboxylic acids, ATP, inorganic phosphate (Pi), sugars, and positively or negatively charged amino acids.</text>
</comment>
<evidence type="ECO:0000256" key="11">
    <source>
        <dbReference type="ARBA" id="ARBA00023114"/>
    </source>
</evidence>
<keyword evidence="8" id="KW-0934">Plastid</keyword>
<keyword evidence="12" id="KW-0472">Membrane</keyword>
<evidence type="ECO:0000256" key="12">
    <source>
        <dbReference type="ARBA" id="ARBA00023136"/>
    </source>
</evidence>
<keyword evidence="9" id="KW-0812">Transmembrane</keyword>
<evidence type="ECO:0000256" key="6">
    <source>
        <dbReference type="ARBA" id="ARBA00022452"/>
    </source>
</evidence>
<evidence type="ECO:0000256" key="9">
    <source>
        <dbReference type="ARBA" id="ARBA00022692"/>
    </source>
</evidence>
<evidence type="ECO:0000256" key="8">
    <source>
        <dbReference type="ARBA" id="ARBA00022640"/>
    </source>
</evidence>
<dbReference type="GO" id="GO:0009707">
    <property type="term" value="C:chloroplast outer membrane"/>
    <property type="evidence" value="ECO:0007669"/>
    <property type="project" value="UniProtKB-SubCell"/>
</dbReference>
<keyword evidence="10" id="KW-0406">Ion transport</keyword>
<evidence type="ECO:0000256" key="2">
    <source>
        <dbReference type="ARBA" id="ARBA00004396"/>
    </source>
</evidence>
<evidence type="ECO:0000256" key="7">
    <source>
        <dbReference type="ARBA" id="ARBA00022528"/>
    </source>
</evidence>
<keyword evidence="6" id="KW-1134">Transmembrane beta strand</keyword>
<dbReference type="Proteomes" id="UP000316726">
    <property type="component" value="Chromosome 4"/>
</dbReference>
<evidence type="ECO:0000313" key="14">
    <source>
        <dbReference type="Proteomes" id="UP000316726"/>
    </source>
</evidence>
<evidence type="ECO:0000256" key="4">
    <source>
        <dbReference type="ARBA" id="ARBA00011593"/>
    </source>
</evidence>
<dbReference type="PANTHER" id="PTHR35284:SF1">
    <property type="entry name" value="OUTER ENVELOPE PORE PROTEIN 24A, CHLOROPLASTIC-RELATED"/>
    <property type="match status" value="1"/>
</dbReference>
<name>A0A5B8MKC8_9CHLO</name>
<evidence type="ECO:0000256" key="3">
    <source>
        <dbReference type="ARBA" id="ARBA00004441"/>
    </source>
</evidence>
<evidence type="ECO:0000256" key="5">
    <source>
        <dbReference type="ARBA" id="ARBA00022448"/>
    </source>
</evidence>
<dbReference type="GO" id="GO:0046930">
    <property type="term" value="C:pore complex"/>
    <property type="evidence" value="ECO:0007669"/>
    <property type="project" value="UniProtKB-KW"/>
</dbReference>
<evidence type="ECO:0000313" key="13">
    <source>
        <dbReference type="EMBL" id="QDZ20936.1"/>
    </source>
</evidence>
<dbReference type="EMBL" id="CP031037">
    <property type="protein sequence ID" value="QDZ20936.1"/>
    <property type="molecule type" value="Genomic_DNA"/>
</dbReference>
<keyword evidence="14" id="KW-1185">Reference proteome</keyword>
<dbReference type="GO" id="GO:0034426">
    <property type="term" value="C:etioplast membrane"/>
    <property type="evidence" value="ECO:0007669"/>
    <property type="project" value="UniProtKB-SubCell"/>
</dbReference>
<dbReference type="PANTHER" id="PTHR35284">
    <property type="entry name" value="OUTER ENVELOPE PORE PROTEIN 24A, CHLOROPLASTIC-RELATED"/>
    <property type="match status" value="1"/>
</dbReference>
<reference evidence="13 14" key="1">
    <citation type="submission" date="2018-07" db="EMBL/GenBank/DDBJ databases">
        <title>The complete nuclear genome of the prasinophyte Chloropicon primus (CCMP1205).</title>
        <authorList>
            <person name="Pombert J.-F."/>
            <person name="Otis C."/>
            <person name="Turmel M."/>
            <person name="Lemieux C."/>
        </authorList>
    </citation>
    <scope>NUCLEOTIDE SEQUENCE [LARGE SCALE GENOMIC DNA]</scope>
    <source>
        <strain evidence="13 14">CCMP1205</strain>
    </source>
</reference>
<dbReference type="GO" id="GO:0034765">
    <property type="term" value="P:regulation of monoatomic ion transmembrane transport"/>
    <property type="evidence" value="ECO:0007669"/>
    <property type="project" value="InterPro"/>
</dbReference>
<keyword evidence="7" id="KW-0150">Chloroplast</keyword>
<keyword evidence="5" id="KW-0813">Transport</keyword>
<accession>A0A5B8MKC8</accession>
<comment type="subcellular location">
    <subcellularLocation>
        <location evidence="2">Plastid</location>
        <location evidence="2">Chloroplast outer membrane</location>
        <topology evidence="2">Multi-pass membrane protein</topology>
    </subcellularLocation>
    <subcellularLocation>
        <location evidence="3">Plastid</location>
        <location evidence="3">Etioplast membrane</location>
        <topology evidence="3">Multi-pass membrane protein</topology>
    </subcellularLocation>
</comment>
<dbReference type="GO" id="GO:0015288">
    <property type="term" value="F:porin activity"/>
    <property type="evidence" value="ECO:0007669"/>
    <property type="project" value="UniProtKB-KW"/>
</dbReference>
<organism evidence="13 14">
    <name type="scientific">Chloropicon primus</name>
    <dbReference type="NCBI Taxonomy" id="1764295"/>
    <lineage>
        <taxon>Eukaryota</taxon>
        <taxon>Viridiplantae</taxon>
        <taxon>Chlorophyta</taxon>
        <taxon>Chloropicophyceae</taxon>
        <taxon>Chloropicales</taxon>
        <taxon>Chloropicaceae</taxon>
        <taxon>Chloropicon</taxon>
    </lineage>
</organism>
<comment type="subunit">
    <text evidence="4">Homooligomers form large rather nonselective pores in plastidial outer membranes.</text>
</comment>
<evidence type="ECO:0000256" key="10">
    <source>
        <dbReference type="ARBA" id="ARBA00023065"/>
    </source>
</evidence>
<proteinExistence type="predicted"/>
<dbReference type="GO" id="GO:0022843">
    <property type="term" value="F:voltage-gated monoatomic cation channel activity"/>
    <property type="evidence" value="ECO:0007669"/>
    <property type="project" value="InterPro"/>
</dbReference>
<dbReference type="AlphaFoldDB" id="A0A5B8MKC8"/>
<sequence length="213" mass="22143">MTKVTCKGGVKLADVKDASNPVATGSVTVAHALDNGVKVKAVISDKVVKTNTLAGSSLTVEKPGSLSATYSFDSKTTKVTVFGKSNIQDRAVKGKITYNQKGDAWGAEATVALDGPLNDFTAKYDLKSKAATLSTALNISGIDLEPEYAVKRKALSLSASKKVNGIPMTATYDFSSKDVSLQAKFDPVTAKITTNANGGAVGLNLSTSQSFDI</sequence>
<evidence type="ECO:0000256" key="1">
    <source>
        <dbReference type="ARBA" id="ARBA00002327"/>
    </source>
</evidence>
<protein>
    <submittedName>
        <fullName evidence="13">Uncharacterized protein</fullName>
    </submittedName>
</protein>
<gene>
    <name evidence="13" type="ORF">A3770_04p34540</name>
</gene>
<dbReference type="InterPro" id="IPR034626">
    <property type="entry name" value="OEP24"/>
</dbReference>